<evidence type="ECO:0000313" key="2">
    <source>
        <dbReference type="EMBL" id="SIO38353.1"/>
    </source>
</evidence>
<gene>
    <name evidence="2" type="ORF">SAMN05444409_3231</name>
</gene>
<dbReference type="RefSeq" id="WP_074236332.1">
    <property type="nucleotide sequence ID" value="NZ_FSRK01000002.1"/>
</dbReference>
<dbReference type="AlphaFoldDB" id="A0A1N6J2A1"/>
<keyword evidence="3" id="KW-1185">Reference proteome</keyword>
<dbReference type="Proteomes" id="UP000185207">
    <property type="component" value="Unassembled WGS sequence"/>
</dbReference>
<dbReference type="Pfam" id="PF08818">
    <property type="entry name" value="DUF1801"/>
    <property type="match status" value="1"/>
</dbReference>
<dbReference type="Gene3D" id="3.90.1150.200">
    <property type="match status" value="1"/>
</dbReference>
<evidence type="ECO:0000313" key="3">
    <source>
        <dbReference type="Proteomes" id="UP000185207"/>
    </source>
</evidence>
<organism evidence="2 3">
    <name type="scientific">Epilithonimonas zeae</name>
    <dbReference type="NCBI Taxonomy" id="1416779"/>
    <lineage>
        <taxon>Bacteria</taxon>
        <taxon>Pseudomonadati</taxon>
        <taxon>Bacteroidota</taxon>
        <taxon>Flavobacteriia</taxon>
        <taxon>Flavobacteriales</taxon>
        <taxon>Weeksellaceae</taxon>
        <taxon>Chryseobacterium group</taxon>
        <taxon>Epilithonimonas</taxon>
    </lineage>
</organism>
<proteinExistence type="predicted"/>
<evidence type="ECO:0000259" key="1">
    <source>
        <dbReference type="Pfam" id="PF08818"/>
    </source>
</evidence>
<accession>A0A1N6J2A1</accession>
<feature type="domain" description="YdhG-like" evidence="1">
    <location>
        <begin position="20"/>
        <end position="106"/>
    </location>
</feature>
<dbReference type="EMBL" id="FSRK01000002">
    <property type="protein sequence ID" value="SIO38353.1"/>
    <property type="molecule type" value="Genomic_DNA"/>
</dbReference>
<name>A0A1N6J2A1_9FLAO</name>
<protein>
    <submittedName>
        <fullName evidence="2">Uncharacterized conserved protein YdhG, YjbR/CyaY-like superfamily, DUF1801 family</fullName>
    </submittedName>
</protein>
<reference evidence="3" key="1">
    <citation type="submission" date="2016-11" db="EMBL/GenBank/DDBJ databases">
        <authorList>
            <person name="Varghese N."/>
            <person name="Submissions S."/>
        </authorList>
    </citation>
    <scope>NUCLEOTIDE SEQUENCE [LARGE SCALE GENOMIC DNA]</scope>
    <source>
        <strain evidence="3">DSM 27623</strain>
    </source>
</reference>
<dbReference type="SUPFAM" id="SSF159888">
    <property type="entry name" value="YdhG-like"/>
    <property type="match status" value="1"/>
</dbReference>
<dbReference type="OrthoDB" id="115213at2"/>
<dbReference type="InterPro" id="IPR014922">
    <property type="entry name" value="YdhG-like"/>
</dbReference>
<dbReference type="STRING" id="1416779.SAMN05444409_3231"/>
<sequence>MKTYKNFEDYFSDFNLEMIEKLERIRIEIKNEIPEVEECIKYAMPTFTLNNKNLVHFAAYKNHIGIYPGPEAIVVFEKELENYKTSKGAIQIPLSSELPLELISKIAVYRKFKILQNTKTTTK</sequence>